<sequence length="369" mass="42132">MKKFRVIMVLAVALVFFTGCKKQTQKEFSEELAKQGDMNAGEYSAVIDRVAIEGEDADKQTRTSIYKIEKMISGTKMSGNYQIDFKKKLLAMDLSIDGLGEKFPIELYVDGKRPSLYISTDFIPELVNTIKAFNPDVPVEAKQFDDLKGKYLFDDQKKSKEKGDAKTDADTLSGTLNSQLFSDYLNTLDPDSFEKQEDTIKRTFTKKDIQNFVKYAKENGDKEEKKDAEKLEKKLKDVTGYKQTITLNTKKHTQKSVMKLAVKNKDMTVKLDMTVNNQAKKSDRKIKLPKAADTVSMEEFQKIIEDAQKSSTMISEEDFNDLLEVIRRNGSQLSQQQVEQFKSTYKPYLSEEQYKQLEEALEQAGQMAA</sequence>
<reference evidence="1 2" key="1">
    <citation type="submission" date="2021-03" db="EMBL/GenBank/DDBJ databases">
        <title>Enterococcal diversity collection.</title>
        <authorList>
            <person name="Gilmore M.S."/>
            <person name="Schwartzman J."/>
            <person name="Van Tyne D."/>
            <person name="Martin M."/>
            <person name="Earl A.M."/>
            <person name="Manson A.L."/>
            <person name="Straub T."/>
            <person name="Salamzade R."/>
            <person name="Saavedra J."/>
            <person name="Lebreton F."/>
            <person name="Prichula J."/>
            <person name="Schaufler K."/>
            <person name="Gaca A."/>
            <person name="Sgardioli B."/>
            <person name="Wagenaar J."/>
            <person name="Strong T."/>
        </authorList>
    </citation>
    <scope>NUCLEOTIDE SEQUENCE [LARGE SCALE GENOMIC DNA]</scope>
    <source>
        <strain evidence="1 2">MJM16</strain>
    </source>
</reference>
<dbReference type="Proteomes" id="UP000664495">
    <property type="component" value="Unassembled WGS sequence"/>
</dbReference>
<keyword evidence="2" id="KW-1185">Reference proteome</keyword>
<proteinExistence type="predicted"/>
<dbReference type="RefSeq" id="WP_207109152.1">
    <property type="nucleotide sequence ID" value="NZ_JAFLVR010000032.1"/>
</dbReference>
<dbReference type="EMBL" id="JAFLVR010000032">
    <property type="protein sequence ID" value="MBO0453375.1"/>
    <property type="molecule type" value="Genomic_DNA"/>
</dbReference>
<organism evidence="1 2">
    <name type="scientific">Candidatus Enterococcus murrayae</name>
    <dbReference type="NCBI Taxonomy" id="2815321"/>
    <lineage>
        <taxon>Bacteria</taxon>
        <taxon>Bacillati</taxon>
        <taxon>Bacillota</taxon>
        <taxon>Bacilli</taxon>
        <taxon>Lactobacillales</taxon>
        <taxon>Enterococcaceae</taxon>
        <taxon>Enterococcus</taxon>
    </lineage>
</organism>
<protein>
    <recommendedName>
        <fullName evidence="3">Lipoprotein</fullName>
    </recommendedName>
</protein>
<evidence type="ECO:0000313" key="2">
    <source>
        <dbReference type="Proteomes" id="UP000664495"/>
    </source>
</evidence>
<accession>A0ABS3HKF0</accession>
<evidence type="ECO:0008006" key="3">
    <source>
        <dbReference type="Google" id="ProtNLM"/>
    </source>
</evidence>
<name>A0ABS3HKF0_9ENTE</name>
<dbReference type="PROSITE" id="PS51257">
    <property type="entry name" value="PROKAR_LIPOPROTEIN"/>
    <property type="match status" value="1"/>
</dbReference>
<comment type="caution">
    <text evidence="1">The sequence shown here is derived from an EMBL/GenBank/DDBJ whole genome shotgun (WGS) entry which is preliminary data.</text>
</comment>
<gene>
    <name evidence="1" type="ORF">JZO85_14005</name>
</gene>
<evidence type="ECO:0000313" key="1">
    <source>
        <dbReference type="EMBL" id="MBO0453375.1"/>
    </source>
</evidence>